<gene>
    <name evidence="1" type="ORF">KUCAC02_002239</name>
</gene>
<keyword evidence="2" id="KW-1185">Reference proteome</keyword>
<feature type="non-terminal residue" evidence="1">
    <location>
        <position position="186"/>
    </location>
</feature>
<evidence type="ECO:0000313" key="2">
    <source>
        <dbReference type="Proteomes" id="UP001057452"/>
    </source>
</evidence>
<dbReference type="Proteomes" id="UP001057452">
    <property type="component" value="Chromosome 3"/>
</dbReference>
<organism evidence="1 2">
    <name type="scientific">Chaenocephalus aceratus</name>
    <name type="common">Blackfin icefish</name>
    <name type="synonym">Chaenichthys aceratus</name>
    <dbReference type="NCBI Taxonomy" id="36190"/>
    <lineage>
        <taxon>Eukaryota</taxon>
        <taxon>Metazoa</taxon>
        <taxon>Chordata</taxon>
        <taxon>Craniata</taxon>
        <taxon>Vertebrata</taxon>
        <taxon>Euteleostomi</taxon>
        <taxon>Actinopterygii</taxon>
        <taxon>Neopterygii</taxon>
        <taxon>Teleostei</taxon>
        <taxon>Neoteleostei</taxon>
        <taxon>Acanthomorphata</taxon>
        <taxon>Eupercaria</taxon>
        <taxon>Perciformes</taxon>
        <taxon>Notothenioidei</taxon>
        <taxon>Channichthyidae</taxon>
        <taxon>Chaenocephalus</taxon>
    </lineage>
</organism>
<evidence type="ECO:0000313" key="1">
    <source>
        <dbReference type="EMBL" id="KAI4830620.1"/>
    </source>
</evidence>
<feature type="non-terminal residue" evidence="1">
    <location>
        <position position="1"/>
    </location>
</feature>
<sequence>SAVNAPTVSAGCGESGLRLLGVAGAGARGGFESFVVEARRSHVDLVTPPAFPTKSDQRLKTLLYILMPIRSSRLTARGRNRGGGQHYLIAAPLSPWSLCNTLEERERNGHSMQDQQITHQTGNGSFIENEVNRRFEPGLWLAMLASSRVREEPGEGTVATCAESEEDEAAGVSTSRLDAHTYCSVA</sequence>
<comment type="caution">
    <text evidence="1">The sequence shown here is derived from an EMBL/GenBank/DDBJ whole genome shotgun (WGS) entry which is preliminary data.</text>
</comment>
<protein>
    <submittedName>
        <fullName evidence="1">Uncharacterized protein</fullName>
    </submittedName>
</protein>
<dbReference type="EMBL" id="CM043787">
    <property type="protein sequence ID" value="KAI4830620.1"/>
    <property type="molecule type" value="Genomic_DNA"/>
</dbReference>
<name>A0ACB9XT02_CHAAC</name>
<accession>A0ACB9XT02</accession>
<proteinExistence type="predicted"/>
<reference evidence="1" key="1">
    <citation type="submission" date="2022-05" db="EMBL/GenBank/DDBJ databases">
        <title>Chromosome-level genome of Chaenocephalus aceratus.</title>
        <authorList>
            <person name="Park H."/>
        </authorList>
    </citation>
    <scope>NUCLEOTIDE SEQUENCE</scope>
    <source>
        <strain evidence="1">KU_202001</strain>
    </source>
</reference>